<sequence>MIIIAILLATGTSENDTYENFKELSEHEHQDEDYRIRSGKGNPDVMLIAIHGGGIEPGTTELAEQSALAGEYSFYSFQGIKLTNNTELHITSTNFDESEALALVSDSLYTVSFHGYEDEVEKHTYVGGLDKRLSQSIEKELKNAGFLVSDAPKEFDGKDKDNIVNKNKQEKGVQLEISTAQRKAFFEDNDFLSENRENQTEEFDNYIEAIQKGLEGV</sequence>
<name>A0ABY5JTT0_9BACI</name>
<proteinExistence type="predicted"/>
<dbReference type="InterPro" id="IPR008585">
    <property type="entry name" value="Gamma_PGA_hydro"/>
</dbReference>
<dbReference type="Pfam" id="PF05908">
    <property type="entry name" value="Gamma_PGA_hydro"/>
    <property type="match status" value="1"/>
</dbReference>
<accession>A0ABY5JTT0</accession>
<dbReference type="RefSeq" id="WP_256707723.1">
    <property type="nucleotide sequence ID" value="NZ_CP101914.1"/>
</dbReference>
<evidence type="ECO:0000313" key="1">
    <source>
        <dbReference type="EMBL" id="UUI02486.1"/>
    </source>
</evidence>
<keyword evidence="2" id="KW-1185">Reference proteome</keyword>
<dbReference type="Proteomes" id="UP001059773">
    <property type="component" value="Chromosome"/>
</dbReference>
<evidence type="ECO:0000313" key="2">
    <source>
        <dbReference type="Proteomes" id="UP001059773"/>
    </source>
</evidence>
<keyword evidence="1" id="KW-0378">Hydrolase</keyword>
<organism evidence="1 2">
    <name type="scientific">Oceanobacillus jeddahense</name>
    <dbReference type="NCBI Taxonomy" id="1462527"/>
    <lineage>
        <taxon>Bacteria</taxon>
        <taxon>Bacillati</taxon>
        <taxon>Bacillota</taxon>
        <taxon>Bacilli</taxon>
        <taxon>Bacillales</taxon>
        <taxon>Bacillaceae</taxon>
        <taxon>Oceanobacillus</taxon>
    </lineage>
</organism>
<protein>
    <submittedName>
        <fullName evidence="1">Poly-gamma-glutamate hydrolase family protein</fullName>
    </submittedName>
</protein>
<dbReference type="EMBL" id="CP101914">
    <property type="protein sequence ID" value="UUI02486.1"/>
    <property type="molecule type" value="Genomic_DNA"/>
</dbReference>
<dbReference type="InterPro" id="IPR038128">
    <property type="entry name" value="Gamma_PGA_hydro_sf"/>
</dbReference>
<reference evidence="1" key="1">
    <citation type="submission" date="2022-07" db="EMBL/GenBank/DDBJ databases">
        <title>FELIX.</title>
        <authorList>
            <person name="Wan K.H."/>
            <person name="Park S."/>
            <person name="Lawrence Q."/>
            <person name="Eichenberger J.P."/>
            <person name="Booth B.W."/>
            <person name="Piaggio A.J."/>
            <person name="Chandler J.C."/>
            <person name="Franklin A.B."/>
            <person name="Celniker S.E."/>
        </authorList>
    </citation>
    <scope>NUCLEOTIDE SEQUENCE</scope>
    <source>
        <strain evidence="1">QA-1986 374</strain>
    </source>
</reference>
<dbReference type="GO" id="GO:0016787">
    <property type="term" value="F:hydrolase activity"/>
    <property type="evidence" value="ECO:0007669"/>
    <property type="project" value="UniProtKB-KW"/>
</dbReference>
<gene>
    <name evidence="1" type="ORF">NP439_20985</name>
</gene>
<dbReference type="Gene3D" id="3.40.630.100">
    <property type="entry name" value="Poly-gamma-glutamate hydrolase, zinc-binding motif"/>
    <property type="match status" value="1"/>
</dbReference>